<keyword evidence="4" id="KW-1185">Reference proteome</keyword>
<comment type="caution">
    <text evidence="3">The sequence shown here is derived from an EMBL/GenBank/DDBJ whole genome shotgun (WGS) entry which is preliminary data.</text>
</comment>
<evidence type="ECO:0000256" key="1">
    <source>
        <dbReference type="ARBA" id="ARBA00023125"/>
    </source>
</evidence>
<dbReference type="RefSeq" id="WP_349218984.1">
    <property type="nucleotide sequence ID" value="NZ_JBBMFD010000008.1"/>
</dbReference>
<gene>
    <name evidence="3" type="ORF">WMO26_06260</name>
</gene>
<dbReference type="PANTHER" id="PTHR46558:SF11">
    <property type="entry name" value="HTH-TYPE TRANSCRIPTIONAL REGULATOR XRE"/>
    <property type="match status" value="1"/>
</dbReference>
<reference evidence="3 4" key="1">
    <citation type="submission" date="2024-03" db="EMBL/GenBank/DDBJ databases">
        <title>Human intestinal bacterial collection.</title>
        <authorList>
            <person name="Pauvert C."/>
            <person name="Hitch T.C.A."/>
            <person name="Clavel T."/>
        </authorList>
    </citation>
    <scope>NUCLEOTIDE SEQUENCE [LARGE SCALE GENOMIC DNA]</scope>
    <source>
        <strain evidence="3 4">CLA-JM-H44</strain>
    </source>
</reference>
<dbReference type="InterPro" id="IPR001387">
    <property type="entry name" value="Cro/C1-type_HTH"/>
</dbReference>
<dbReference type="Proteomes" id="UP001489509">
    <property type="component" value="Unassembled WGS sequence"/>
</dbReference>
<dbReference type="Pfam" id="PF01381">
    <property type="entry name" value="HTH_3"/>
    <property type="match status" value="1"/>
</dbReference>
<dbReference type="SUPFAM" id="SSF47413">
    <property type="entry name" value="lambda repressor-like DNA-binding domains"/>
    <property type="match status" value="1"/>
</dbReference>
<protein>
    <submittedName>
        <fullName evidence="3">Helix-turn-helix transcriptional regulator</fullName>
    </submittedName>
</protein>
<dbReference type="InterPro" id="IPR010982">
    <property type="entry name" value="Lambda_DNA-bd_dom_sf"/>
</dbReference>
<evidence type="ECO:0000259" key="2">
    <source>
        <dbReference type="PROSITE" id="PS50943"/>
    </source>
</evidence>
<dbReference type="PROSITE" id="PS50943">
    <property type="entry name" value="HTH_CROC1"/>
    <property type="match status" value="1"/>
</dbReference>
<keyword evidence="1" id="KW-0238">DNA-binding</keyword>
<evidence type="ECO:0000313" key="3">
    <source>
        <dbReference type="EMBL" id="MEQ2440428.1"/>
    </source>
</evidence>
<accession>A0ABV1E307</accession>
<dbReference type="PANTHER" id="PTHR46558">
    <property type="entry name" value="TRACRIPTIONAL REGULATORY PROTEIN-RELATED-RELATED"/>
    <property type="match status" value="1"/>
</dbReference>
<feature type="domain" description="HTH cro/C1-type" evidence="2">
    <location>
        <begin position="8"/>
        <end position="62"/>
    </location>
</feature>
<name>A0ABV1E307_9FIRM</name>
<evidence type="ECO:0000313" key="4">
    <source>
        <dbReference type="Proteomes" id="UP001489509"/>
    </source>
</evidence>
<sequence length="79" mass="9217">METYPDLLKELRRDRGLTQEALAKELGLSTPSYRRYENAHGNMPLDILTRLAFFFDTSTDYILGLTDNPKPYPRRSRLP</sequence>
<proteinExistence type="predicted"/>
<dbReference type="EMBL" id="JBBMFD010000008">
    <property type="protein sequence ID" value="MEQ2440428.1"/>
    <property type="molecule type" value="Genomic_DNA"/>
</dbReference>
<dbReference type="SMART" id="SM00530">
    <property type="entry name" value="HTH_XRE"/>
    <property type="match status" value="1"/>
</dbReference>
<dbReference type="Gene3D" id="1.10.260.40">
    <property type="entry name" value="lambda repressor-like DNA-binding domains"/>
    <property type="match status" value="1"/>
</dbReference>
<organism evidence="3 4">
    <name type="scientific">Solibaculum intestinale</name>
    <dbReference type="NCBI Taxonomy" id="3133165"/>
    <lineage>
        <taxon>Bacteria</taxon>
        <taxon>Bacillati</taxon>
        <taxon>Bacillota</taxon>
        <taxon>Clostridia</taxon>
        <taxon>Eubacteriales</taxon>
        <taxon>Oscillospiraceae</taxon>
        <taxon>Solibaculum</taxon>
    </lineage>
</organism>
<dbReference type="CDD" id="cd00093">
    <property type="entry name" value="HTH_XRE"/>
    <property type="match status" value="1"/>
</dbReference>